<proteinExistence type="predicted"/>
<keyword evidence="1" id="KW-1133">Transmembrane helix</keyword>
<evidence type="ECO:0000313" key="2">
    <source>
        <dbReference type="EMBL" id="CCA77540.1"/>
    </source>
</evidence>
<evidence type="ECO:0000256" key="1">
    <source>
        <dbReference type="SAM" id="Phobius"/>
    </source>
</evidence>
<sequence length="138" mass="15855">MSMTKVTTTDSVLVVRVVHHDRKLPAIVIFRFAPVNEPNTPMYPRHVLIHTLLIHFLKRLAACPTDMNTTARTPNMCAPAIFEEPHAAFRTRPSTKALHELFHLLRFLLEHTLLLLFILSTRLSIMSTLSKANWTKFD</sequence>
<protein>
    <submittedName>
        <fullName evidence="2">Uncharacterized protein</fullName>
    </submittedName>
</protein>
<comment type="caution">
    <text evidence="2">The sequence shown here is derived from an EMBL/GenBank/DDBJ whole genome shotgun (WGS) entry which is preliminary data.</text>
</comment>
<organism evidence="2 3">
    <name type="scientific">Serendipita indica (strain DSM 11827)</name>
    <name type="common">Root endophyte fungus</name>
    <name type="synonym">Piriformospora indica</name>
    <dbReference type="NCBI Taxonomy" id="1109443"/>
    <lineage>
        <taxon>Eukaryota</taxon>
        <taxon>Fungi</taxon>
        <taxon>Dikarya</taxon>
        <taxon>Basidiomycota</taxon>
        <taxon>Agaricomycotina</taxon>
        <taxon>Agaricomycetes</taxon>
        <taxon>Sebacinales</taxon>
        <taxon>Serendipitaceae</taxon>
        <taxon>Serendipita</taxon>
    </lineage>
</organism>
<evidence type="ECO:0000313" key="3">
    <source>
        <dbReference type="Proteomes" id="UP000007148"/>
    </source>
</evidence>
<reference evidence="2 3" key="1">
    <citation type="journal article" date="2011" name="PLoS Pathog.">
        <title>Endophytic Life Strategies Decoded by Genome and Transcriptome Analyses of the Mutualistic Root Symbiont Piriformospora indica.</title>
        <authorList>
            <person name="Zuccaro A."/>
            <person name="Lahrmann U."/>
            <person name="Guldener U."/>
            <person name="Langen G."/>
            <person name="Pfiffi S."/>
            <person name="Biedenkopf D."/>
            <person name="Wong P."/>
            <person name="Samans B."/>
            <person name="Grimm C."/>
            <person name="Basiewicz M."/>
            <person name="Murat C."/>
            <person name="Martin F."/>
            <person name="Kogel K.H."/>
        </authorList>
    </citation>
    <scope>NUCLEOTIDE SEQUENCE [LARGE SCALE GENOMIC DNA]</scope>
    <source>
        <strain evidence="2 3">DSM 11827</strain>
    </source>
</reference>
<accession>G4U1U7</accession>
<dbReference type="AlphaFoldDB" id="G4U1U7"/>
<dbReference type="HOGENOM" id="CLU_1856071_0_0_1"/>
<name>G4U1U7_SERID</name>
<keyword evidence="1" id="KW-0812">Transmembrane</keyword>
<feature type="transmembrane region" description="Helical" evidence="1">
    <location>
        <begin position="104"/>
        <end position="125"/>
    </location>
</feature>
<dbReference type="InParanoid" id="G4U1U7"/>
<dbReference type="EMBL" id="CAFZ01001706">
    <property type="protein sequence ID" value="CCA77540.1"/>
    <property type="molecule type" value="Genomic_DNA"/>
</dbReference>
<dbReference type="Proteomes" id="UP000007148">
    <property type="component" value="Unassembled WGS sequence"/>
</dbReference>
<gene>
    <name evidence="2" type="ORF">PIIN_11517</name>
</gene>
<keyword evidence="3" id="KW-1185">Reference proteome</keyword>
<keyword evidence="1" id="KW-0472">Membrane</keyword>